<proteinExistence type="predicted"/>
<organism evidence="1 2">
    <name type="scientific">Streptomyces netropsis</name>
    <name type="common">Streptoverticillium netropsis</name>
    <dbReference type="NCBI Taxonomy" id="55404"/>
    <lineage>
        <taxon>Bacteria</taxon>
        <taxon>Bacillati</taxon>
        <taxon>Actinomycetota</taxon>
        <taxon>Actinomycetes</taxon>
        <taxon>Kitasatosporales</taxon>
        <taxon>Streptomycetaceae</taxon>
        <taxon>Streptomyces</taxon>
    </lineage>
</organism>
<keyword evidence="2" id="KW-1185">Reference proteome</keyword>
<dbReference type="Proteomes" id="UP000556436">
    <property type="component" value="Unassembled WGS sequence"/>
</dbReference>
<name>A0A7W7PHX4_STRNE</name>
<gene>
    <name evidence="1" type="ORF">FHS38_005819</name>
</gene>
<protein>
    <submittedName>
        <fullName evidence="1">Uncharacterized protein</fullName>
    </submittedName>
</protein>
<dbReference type="AlphaFoldDB" id="A0A7W7PHX4"/>
<dbReference type="EMBL" id="JACHJG010000014">
    <property type="protein sequence ID" value="MBB4889743.1"/>
    <property type="molecule type" value="Genomic_DNA"/>
</dbReference>
<evidence type="ECO:0000313" key="2">
    <source>
        <dbReference type="Proteomes" id="UP000556436"/>
    </source>
</evidence>
<reference evidence="1 2" key="1">
    <citation type="submission" date="2020-08" db="EMBL/GenBank/DDBJ databases">
        <title>Genomic Encyclopedia of Type Strains, Phase III (KMG-III): the genomes of soil and plant-associated and newly described type strains.</title>
        <authorList>
            <person name="Whitman W."/>
        </authorList>
    </citation>
    <scope>NUCLEOTIDE SEQUENCE [LARGE SCALE GENOMIC DNA]</scope>
    <source>
        <strain evidence="1 2">CECT 3265</strain>
    </source>
</reference>
<evidence type="ECO:0000313" key="1">
    <source>
        <dbReference type="EMBL" id="MBB4889743.1"/>
    </source>
</evidence>
<accession>A0A7W7PHX4</accession>
<sequence>MHAVQVDRRDSFNPGMVGDIAPARTEMLSCHRVLVGLGSDAATTVSLAVPITSCLGAVAVESRPAGRRRCGGGR</sequence>
<comment type="caution">
    <text evidence="1">The sequence shown here is derived from an EMBL/GenBank/DDBJ whole genome shotgun (WGS) entry which is preliminary data.</text>
</comment>